<dbReference type="SUPFAM" id="SSF52833">
    <property type="entry name" value="Thioredoxin-like"/>
    <property type="match status" value="1"/>
</dbReference>
<evidence type="ECO:0000313" key="2">
    <source>
        <dbReference type="EMBL" id="TQV84090.1"/>
    </source>
</evidence>
<dbReference type="InterPro" id="IPR004045">
    <property type="entry name" value="Glutathione_S-Trfase_N"/>
</dbReference>
<gene>
    <name evidence="2" type="ORF">FKG94_05335</name>
</gene>
<dbReference type="CDD" id="cd03194">
    <property type="entry name" value="GST_C_3"/>
    <property type="match status" value="1"/>
</dbReference>
<dbReference type="Pfam" id="PF13409">
    <property type="entry name" value="GST_N_2"/>
    <property type="match status" value="1"/>
</dbReference>
<protein>
    <submittedName>
        <fullName evidence="2">Glutathione S-transferase family protein</fullName>
    </submittedName>
</protein>
<dbReference type="SUPFAM" id="SSF47616">
    <property type="entry name" value="GST C-terminal domain-like"/>
    <property type="match status" value="1"/>
</dbReference>
<sequence length="219" mass="24557">MATPTLVIGNKNYSSWSLRAWLYLKLNDISFDEVRLPLSTSNFQNEIGQYSPSRLVPVLIDGENKVWDSLAIIEYVRRHYPTSVAWPAARSDEAAALSAAMEMHSGFGALRSHYPMNCRLEPFAAPLLQGVETDIARLDQLWSERLETSAGPGLFGEWSIADVVFAPVAFRIQTYRLPFSPPSQAYVERLLQLPPMVEWLAAARAETEILPAGEWAGFR</sequence>
<reference evidence="2 3" key="1">
    <citation type="submission" date="2019-06" db="EMBL/GenBank/DDBJ databases">
        <title>Whole genome sequence for Cellvibrionaceae sp. R142.</title>
        <authorList>
            <person name="Wang G."/>
        </authorList>
    </citation>
    <scope>NUCLEOTIDE SEQUENCE [LARGE SCALE GENOMIC DNA]</scope>
    <source>
        <strain evidence="2 3">R142</strain>
    </source>
</reference>
<dbReference type="Gene3D" id="3.40.30.10">
    <property type="entry name" value="Glutaredoxin"/>
    <property type="match status" value="1"/>
</dbReference>
<evidence type="ECO:0000313" key="3">
    <source>
        <dbReference type="Proteomes" id="UP000319732"/>
    </source>
</evidence>
<dbReference type="GO" id="GO:0006559">
    <property type="term" value="P:L-phenylalanine catabolic process"/>
    <property type="evidence" value="ECO:0007669"/>
    <property type="project" value="TreeGrafter"/>
</dbReference>
<keyword evidence="3" id="KW-1185">Reference proteome</keyword>
<dbReference type="InterPro" id="IPR036249">
    <property type="entry name" value="Thioredoxin-like_sf"/>
</dbReference>
<dbReference type="AlphaFoldDB" id="A0A545U3N6"/>
<dbReference type="PANTHER" id="PTHR42673">
    <property type="entry name" value="MALEYLACETOACETATE ISOMERASE"/>
    <property type="match status" value="1"/>
</dbReference>
<comment type="caution">
    <text evidence="2">The sequence shown here is derived from an EMBL/GenBank/DDBJ whole genome shotgun (WGS) entry which is preliminary data.</text>
</comment>
<name>A0A545U3N6_9GAMM</name>
<dbReference type="PROSITE" id="PS50404">
    <property type="entry name" value="GST_NTER"/>
    <property type="match status" value="1"/>
</dbReference>
<dbReference type="Proteomes" id="UP000319732">
    <property type="component" value="Unassembled WGS sequence"/>
</dbReference>
<evidence type="ECO:0000259" key="1">
    <source>
        <dbReference type="PROSITE" id="PS50404"/>
    </source>
</evidence>
<dbReference type="RefSeq" id="WP_142903170.1">
    <property type="nucleotide sequence ID" value="NZ_ML660089.1"/>
</dbReference>
<dbReference type="CDD" id="cd03043">
    <property type="entry name" value="GST_N_1"/>
    <property type="match status" value="1"/>
</dbReference>
<dbReference type="Gene3D" id="1.20.1050.10">
    <property type="match status" value="1"/>
</dbReference>
<dbReference type="GO" id="GO:0004364">
    <property type="term" value="F:glutathione transferase activity"/>
    <property type="evidence" value="ECO:0007669"/>
    <property type="project" value="TreeGrafter"/>
</dbReference>
<organism evidence="2 3">
    <name type="scientific">Exilibacterium tricleocarpae</name>
    <dbReference type="NCBI Taxonomy" id="2591008"/>
    <lineage>
        <taxon>Bacteria</taxon>
        <taxon>Pseudomonadati</taxon>
        <taxon>Pseudomonadota</taxon>
        <taxon>Gammaproteobacteria</taxon>
        <taxon>Cellvibrionales</taxon>
        <taxon>Cellvibrionaceae</taxon>
        <taxon>Exilibacterium</taxon>
    </lineage>
</organism>
<dbReference type="EMBL" id="VHSG01000006">
    <property type="protein sequence ID" value="TQV84090.1"/>
    <property type="molecule type" value="Genomic_DNA"/>
</dbReference>
<dbReference type="GO" id="GO:0016034">
    <property type="term" value="F:maleylacetoacetate isomerase activity"/>
    <property type="evidence" value="ECO:0007669"/>
    <property type="project" value="TreeGrafter"/>
</dbReference>
<dbReference type="GO" id="GO:0006749">
    <property type="term" value="P:glutathione metabolic process"/>
    <property type="evidence" value="ECO:0007669"/>
    <property type="project" value="TreeGrafter"/>
</dbReference>
<accession>A0A545U3N6</accession>
<proteinExistence type="predicted"/>
<feature type="domain" description="GST N-terminal" evidence="1">
    <location>
        <begin position="4"/>
        <end position="84"/>
    </location>
</feature>
<keyword evidence="2" id="KW-0808">Transferase</keyword>
<dbReference type="PANTHER" id="PTHR42673:SF4">
    <property type="entry name" value="MALEYLACETOACETATE ISOMERASE"/>
    <property type="match status" value="1"/>
</dbReference>
<dbReference type="InterPro" id="IPR036282">
    <property type="entry name" value="Glutathione-S-Trfase_C_sf"/>
</dbReference>
<dbReference type="OrthoDB" id="9799538at2"/>